<evidence type="ECO:0000256" key="8">
    <source>
        <dbReference type="ARBA" id="ARBA00022705"/>
    </source>
</evidence>
<dbReference type="Proteomes" id="UP001163823">
    <property type="component" value="Chromosome 7"/>
</dbReference>
<keyword evidence="18" id="KW-0238">DNA-binding</keyword>
<evidence type="ECO:0000256" key="11">
    <source>
        <dbReference type="ARBA" id="ARBA00022741"/>
    </source>
</evidence>
<dbReference type="SUPFAM" id="SSF52540">
    <property type="entry name" value="P-loop containing nucleoside triphosphate hydrolases"/>
    <property type="match status" value="1"/>
</dbReference>
<feature type="region of interest" description="Disordered" evidence="23">
    <location>
        <begin position="343"/>
        <end position="367"/>
    </location>
</feature>
<proteinExistence type="inferred from homology"/>
<gene>
    <name evidence="27" type="ORF">O6P43_017137</name>
</gene>
<comment type="similarity">
    <text evidence="4">Belongs to the DNA2/NAM7 helicase family.</text>
</comment>
<evidence type="ECO:0000256" key="9">
    <source>
        <dbReference type="ARBA" id="ARBA00022722"/>
    </source>
</evidence>
<dbReference type="FunFam" id="3.40.50.300:FF:001170">
    <property type="entry name" value="DNA replication helicase Dna2"/>
    <property type="match status" value="1"/>
</dbReference>
<keyword evidence="20" id="KW-0539">Nucleus</keyword>
<dbReference type="Gene3D" id="3.90.320.10">
    <property type="match status" value="1"/>
</dbReference>
<feature type="compositionally biased region" description="Polar residues" evidence="23">
    <location>
        <begin position="351"/>
        <end position="364"/>
    </location>
</feature>
<feature type="domain" description="DNA replication factor Dna2 N-terminal" evidence="24">
    <location>
        <begin position="422"/>
        <end position="624"/>
    </location>
</feature>
<dbReference type="Pfam" id="PF13086">
    <property type="entry name" value="AAA_11"/>
    <property type="match status" value="2"/>
</dbReference>
<evidence type="ECO:0000256" key="19">
    <source>
        <dbReference type="ARBA" id="ARBA00023204"/>
    </source>
</evidence>
<evidence type="ECO:0000256" key="3">
    <source>
        <dbReference type="ARBA" id="ARBA00004286"/>
    </source>
</evidence>
<comment type="cofactor">
    <cofactor evidence="1">
        <name>[4Fe-4S] cluster</name>
        <dbReference type="ChEBI" id="CHEBI:49883"/>
    </cofactor>
</comment>
<accession>A0AAD7LPC1</accession>
<dbReference type="CDD" id="cd18808">
    <property type="entry name" value="SF1_C_Upf1"/>
    <property type="match status" value="1"/>
</dbReference>
<evidence type="ECO:0000256" key="2">
    <source>
        <dbReference type="ARBA" id="ARBA00004123"/>
    </source>
</evidence>
<evidence type="ECO:0000256" key="12">
    <source>
        <dbReference type="ARBA" id="ARBA00022763"/>
    </source>
</evidence>
<keyword evidence="17" id="KW-0411">Iron-sulfur</keyword>
<sequence>MPPKKKHSSSTSKKSNENNQPQPSKFGIQHFFERHTQNARLASQNPKIASDLRCASAPDDVVSTPSDSKSVSILNSQNPPKIFTSGGAVVAPKDSDSIKQNTINRVHSGPVGPAKAVSPSEVPRNGSKEANNTWQNTPPENLVKTGLKAEVNFCEMSPDNLKSLPIKRFKFSPGMFIKQSQDDGVDEITWKISPVNERLQAVSQHLPEIFRALAGSSGIKSLQLQRCSKKKISPGTAGKVEKWLASPTPKAAERSLVSMNRIGLESVSPDQDMEIDTNATNMTNSGVDSRHSPFRTPPSLSYCSDKVHPDVTCKGASDQLCLRQHKKALLELLDQVEDAISTEDSIDSDNGAHSSKVQDGSTDQMPVKAGNAVERTETTMSEKFIAASSNCHFLVLEVSEKHKPADSSAAQCPYKVLRVLNEQSGEERAVYLWEEWLYSVIAPGDTVNIIGQFDEQGKCDVDHDKNFIIVHPDILLSGTRVSASFNCSRRTVFDERLKFSEHSTSALIGTLLHQVFQAGLMKGIPTINFLKEYAQMILQKNIESLYACGVNENDVQKTLIEAVPKLLNWIRLFRDSQETEAPYADFGFNNGLKKVDISEVIDIEEMAWAPKYGLKGMIDASVRVKVQTRKIEAEEKIMPLEFKTGKVPNSQLSVEHCAQVMLYTLLMSERYQKNIDSGLLYYLQSDQTQGITVQRSDLIGLIMRRNELANDILKASTTQQLPPMLQSPSMCKGCRHLDVCTIYHKAHDGSTESSGLGDMFDSHTNHLTSSHSLFLRHWDRLIDLEAKEIEFVKKGIWCSHLKSQTCSSSLSSIVLDGSDGNPHWKSHKDNRFIYRFVHQDLHSLGDAPDKDVSGASSPVNDLDLTLRSGDYVILSTESSHQAVASGVIMDISHNHVSVSFSKRLRLPASSANTQDLLHQVWRIDKDEFMTSFAIMRFNLVQLFLQNAQSNHLLKMIVDLEAPRFDSGCIVSQDPAISYVWSEKSLNDDQRRAILKILTAKDYALILGMPGTGKTSTMVHAVKALLIRGASILLTSYTNSAVDNLLIKLRSQGIDFLRIGRQEAVHEEVRGHCFSAMNIQSVEDIKIRLEQVKVVAVTCLGITSPVLANMRFDVCIMDEAGQTTLPVSLGPLTLASTFVLVGDHYQLPPLVQSTEARENGMGISLFCRLSEAHPHSISALQSQYRMCQDIMELSNALIYGDRLRCGSPEIANAQLKLSCLKNCSSWLKEALNPRRPVIFIDTGCWPAFEAKDHNVVNNPIEASIIAKIAVELVNCGVEGEQIGVITPYNSQANLIRNAIHVASLEIHTIDKYQGRDKDCILVSFVRSSENPRCCTSSLLGDWHRINVALTRAKKKLIMVGSCITLSKVPLLKLLIKKIGEQSEILSVSKTDISLNGELKRCSQFR</sequence>
<dbReference type="FunFam" id="3.40.50.300:FF:001490">
    <property type="entry name" value="DNA replication helicase"/>
    <property type="match status" value="1"/>
</dbReference>
<feature type="domain" description="DNA2/NAM7 helicase helicase" evidence="25">
    <location>
        <begin position="1087"/>
        <end position="1152"/>
    </location>
</feature>
<feature type="region of interest" description="Disordered" evidence="23">
    <location>
        <begin position="102"/>
        <end position="141"/>
    </location>
</feature>
<dbReference type="InterPro" id="IPR026851">
    <property type="entry name" value="Dna2/JHS1_DEXXQ-box"/>
</dbReference>
<dbReference type="EC" id="3.6.4.12" evidence="5"/>
<comment type="subcellular location">
    <subcellularLocation>
        <location evidence="3">Chromosome</location>
    </subcellularLocation>
    <subcellularLocation>
        <location evidence="2">Nucleus</location>
    </subcellularLocation>
</comment>
<keyword evidence="8" id="KW-0235">DNA replication</keyword>
<dbReference type="Gene3D" id="3.40.50.300">
    <property type="entry name" value="P-loop containing nucleotide triphosphate hydrolases"/>
    <property type="match status" value="2"/>
</dbReference>
<evidence type="ECO:0000256" key="10">
    <source>
        <dbReference type="ARBA" id="ARBA00022723"/>
    </source>
</evidence>
<evidence type="ECO:0000256" key="13">
    <source>
        <dbReference type="ARBA" id="ARBA00022801"/>
    </source>
</evidence>
<keyword evidence="15" id="KW-0067">ATP-binding</keyword>
<keyword evidence="11" id="KW-0547">Nucleotide-binding</keyword>
<keyword evidence="9" id="KW-0540">Nuclease</keyword>
<feature type="domain" description="DNA2/NAM7 helicase helicase" evidence="25">
    <location>
        <begin position="985"/>
        <end position="1075"/>
    </location>
</feature>
<evidence type="ECO:0000256" key="17">
    <source>
        <dbReference type="ARBA" id="ARBA00023014"/>
    </source>
</evidence>
<dbReference type="GO" id="GO:0005634">
    <property type="term" value="C:nucleus"/>
    <property type="evidence" value="ECO:0007669"/>
    <property type="project" value="UniProtKB-SubCell"/>
</dbReference>
<keyword evidence="14 27" id="KW-0347">Helicase</keyword>
<dbReference type="GO" id="GO:0003677">
    <property type="term" value="F:DNA binding"/>
    <property type="evidence" value="ECO:0007669"/>
    <property type="project" value="UniProtKB-KW"/>
</dbReference>
<keyword evidence="6" id="KW-0158">Chromosome</keyword>
<dbReference type="PANTHER" id="PTHR36531:SF6">
    <property type="entry name" value="DNA REPLICATION ATP-DEPENDENT HELICASE_NUCLEASE DNA2"/>
    <property type="match status" value="1"/>
</dbReference>
<dbReference type="InterPro" id="IPR041677">
    <property type="entry name" value="DNA2/NAM7_AAA_11"/>
</dbReference>
<dbReference type="GO" id="GO:0006281">
    <property type="term" value="P:DNA repair"/>
    <property type="evidence" value="ECO:0007669"/>
    <property type="project" value="UniProtKB-KW"/>
</dbReference>
<evidence type="ECO:0000259" key="24">
    <source>
        <dbReference type="Pfam" id="PF08696"/>
    </source>
</evidence>
<feature type="domain" description="DNA2/NAM7 helicase-like C-terminal" evidence="26">
    <location>
        <begin position="1161"/>
        <end position="1360"/>
    </location>
</feature>
<keyword evidence="21" id="KW-0511">Multifunctional enzyme</keyword>
<evidence type="ECO:0000259" key="26">
    <source>
        <dbReference type="Pfam" id="PF13087"/>
    </source>
</evidence>
<evidence type="ECO:0000256" key="22">
    <source>
        <dbReference type="ARBA" id="ARBA00047995"/>
    </source>
</evidence>
<evidence type="ECO:0000256" key="18">
    <source>
        <dbReference type="ARBA" id="ARBA00023125"/>
    </source>
</evidence>
<evidence type="ECO:0000256" key="20">
    <source>
        <dbReference type="ARBA" id="ARBA00023242"/>
    </source>
</evidence>
<dbReference type="InterPro" id="IPR014808">
    <property type="entry name" value="DNA_replication_fac_Dna2_N"/>
</dbReference>
<dbReference type="InterPro" id="IPR041679">
    <property type="entry name" value="DNA2/NAM7-like_C"/>
</dbReference>
<evidence type="ECO:0000256" key="5">
    <source>
        <dbReference type="ARBA" id="ARBA00012551"/>
    </source>
</evidence>
<evidence type="ECO:0000259" key="25">
    <source>
        <dbReference type="Pfam" id="PF13086"/>
    </source>
</evidence>
<evidence type="ECO:0000256" key="21">
    <source>
        <dbReference type="ARBA" id="ARBA00023268"/>
    </source>
</evidence>
<evidence type="ECO:0000256" key="7">
    <source>
        <dbReference type="ARBA" id="ARBA00022485"/>
    </source>
</evidence>
<dbReference type="GO" id="GO:0051539">
    <property type="term" value="F:4 iron, 4 sulfur cluster binding"/>
    <property type="evidence" value="ECO:0007669"/>
    <property type="project" value="UniProtKB-KW"/>
</dbReference>
<evidence type="ECO:0000256" key="23">
    <source>
        <dbReference type="SAM" id="MobiDB-lite"/>
    </source>
</evidence>
<feature type="region of interest" description="Disordered" evidence="23">
    <location>
        <begin position="56"/>
        <end position="78"/>
    </location>
</feature>
<dbReference type="CDD" id="cd22318">
    <property type="entry name" value="DNA2_N-like"/>
    <property type="match status" value="1"/>
</dbReference>
<feature type="compositionally biased region" description="Polar residues" evidence="23">
    <location>
        <begin position="63"/>
        <end position="78"/>
    </location>
</feature>
<keyword evidence="19" id="KW-0234">DNA repair</keyword>
<dbReference type="GO" id="GO:0016787">
    <property type="term" value="F:hydrolase activity"/>
    <property type="evidence" value="ECO:0007669"/>
    <property type="project" value="UniProtKB-KW"/>
</dbReference>
<name>A0AAD7LPC1_QUISA</name>
<evidence type="ECO:0000313" key="27">
    <source>
        <dbReference type="EMBL" id="KAJ7961835.1"/>
    </source>
</evidence>
<dbReference type="CDD" id="cd18041">
    <property type="entry name" value="DEXXQc_DNA2"/>
    <property type="match status" value="1"/>
</dbReference>
<dbReference type="Pfam" id="PF13087">
    <property type="entry name" value="AAA_12"/>
    <property type="match status" value="1"/>
</dbReference>
<keyword evidence="10" id="KW-0479">Metal-binding</keyword>
<dbReference type="InterPro" id="IPR051827">
    <property type="entry name" value="Cas4_exonuclease"/>
</dbReference>
<evidence type="ECO:0000313" key="28">
    <source>
        <dbReference type="Proteomes" id="UP001163823"/>
    </source>
</evidence>
<organism evidence="27 28">
    <name type="scientific">Quillaja saponaria</name>
    <name type="common">Soap bark tree</name>
    <dbReference type="NCBI Taxonomy" id="32244"/>
    <lineage>
        <taxon>Eukaryota</taxon>
        <taxon>Viridiplantae</taxon>
        <taxon>Streptophyta</taxon>
        <taxon>Embryophyta</taxon>
        <taxon>Tracheophyta</taxon>
        <taxon>Spermatophyta</taxon>
        <taxon>Magnoliopsida</taxon>
        <taxon>eudicotyledons</taxon>
        <taxon>Gunneridae</taxon>
        <taxon>Pentapetalae</taxon>
        <taxon>rosids</taxon>
        <taxon>fabids</taxon>
        <taxon>Fabales</taxon>
        <taxon>Quillajaceae</taxon>
        <taxon>Quillaja</taxon>
    </lineage>
</organism>
<feature type="region of interest" description="Disordered" evidence="23">
    <location>
        <begin position="1"/>
        <end position="27"/>
    </location>
</feature>
<comment type="caution">
    <text evidence="27">The sequence shown here is derived from an EMBL/GenBank/DDBJ whole genome shotgun (WGS) entry which is preliminary data.</text>
</comment>
<feature type="compositionally biased region" description="Polar residues" evidence="23">
    <location>
        <begin position="128"/>
        <end position="139"/>
    </location>
</feature>
<protein>
    <recommendedName>
        <fullName evidence="5">DNA helicase</fullName>
        <ecNumber evidence="5">3.6.4.12</ecNumber>
    </recommendedName>
</protein>
<dbReference type="FunFam" id="3.90.320.10:FF:000001">
    <property type="entry name" value="DNA replication helicase Dna2"/>
    <property type="match status" value="1"/>
</dbReference>
<evidence type="ECO:0000256" key="6">
    <source>
        <dbReference type="ARBA" id="ARBA00022454"/>
    </source>
</evidence>
<keyword evidence="28" id="KW-1185">Reference proteome</keyword>
<dbReference type="GO" id="GO:0046872">
    <property type="term" value="F:metal ion binding"/>
    <property type="evidence" value="ECO:0007669"/>
    <property type="project" value="UniProtKB-KW"/>
</dbReference>
<dbReference type="KEGG" id="qsa:O6P43_017137"/>
<evidence type="ECO:0000256" key="14">
    <source>
        <dbReference type="ARBA" id="ARBA00022806"/>
    </source>
</evidence>
<keyword evidence="16" id="KW-0408">Iron</keyword>
<keyword evidence="7" id="KW-0004">4Fe-4S</keyword>
<comment type="catalytic activity">
    <reaction evidence="22">
        <text>ATP + H2O = ADP + phosphate + H(+)</text>
        <dbReference type="Rhea" id="RHEA:13065"/>
        <dbReference type="ChEBI" id="CHEBI:15377"/>
        <dbReference type="ChEBI" id="CHEBI:15378"/>
        <dbReference type="ChEBI" id="CHEBI:30616"/>
        <dbReference type="ChEBI" id="CHEBI:43474"/>
        <dbReference type="ChEBI" id="CHEBI:456216"/>
        <dbReference type="EC" id="3.6.4.12"/>
    </reaction>
</comment>
<dbReference type="InterPro" id="IPR027417">
    <property type="entry name" value="P-loop_NTPase"/>
</dbReference>
<evidence type="ECO:0000256" key="4">
    <source>
        <dbReference type="ARBA" id="ARBA00007913"/>
    </source>
</evidence>
<evidence type="ECO:0000256" key="15">
    <source>
        <dbReference type="ARBA" id="ARBA00022840"/>
    </source>
</evidence>
<dbReference type="GO" id="GO:0017116">
    <property type="term" value="F:single-stranded DNA helicase activity"/>
    <property type="evidence" value="ECO:0007669"/>
    <property type="project" value="InterPro"/>
</dbReference>
<evidence type="ECO:0000256" key="1">
    <source>
        <dbReference type="ARBA" id="ARBA00001966"/>
    </source>
</evidence>
<dbReference type="PANTHER" id="PTHR36531">
    <property type="entry name" value="CRISPR-ASSOCIATED EXONUCLEASE CAS4"/>
    <property type="match status" value="1"/>
</dbReference>
<keyword evidence="12" id="KW-0227">DNA damage</keyword>
<dbReference type="GO" id="GO:0005524">
    <property type="term" value="F:ATP binding"/>
    <property type="evidence" value="ECO:0007669"/>
    <property type="project" value="UniProtKB-KW"/>
</dbReference>
<dbReference type="GO" id="GO:0004518">
    <property type="term" value="F:nuclease activity"/>
    <property type="evidence" value="ECO:0007669"/>
    <property type="project" value="UniProtKB-KW"/>
</dbReference>
<dbReference type="GO" id="GO:0006260">
    <property type="term" value="P:DNA replication"/>
    <property type="evidence" value="ECO:0007669"/>
    <property type="project" value="UniProtKB-KW"/>
</dbReference>
<dbReference type="GO" id="GO:0005694">
    <property type="term" value="C:chromosome"/>
    <property type="evidence" value="ECO:0007669"/>
    <property type="project" value="UniProtKB-SubCell"/>
</dbReference>
<reference evidence="27" key="1">
    <citation type="journal article" date="2023" name="Science">
        <title>Elucidation of the pathway for biosynthesis of saponin adjuvants from the soapbark tree.</title>
        <authorList>
            <person name="Reed J."/>
            <person name="Orme A."/>
            <person name="El-Demerdash A."/>
            <person name="Owen C."/>
            <person name="Martin L.B.B."/>
            <person name="Misra R.C."/>
            <person name="Kikuchi S."/>
            <person name="Rejzek M."/>
            <person name="Martin A.C."/>
            <person name="Harkess A."/>
            <person name="Leebens-Mack J."/>
            <person name="Louveau T."/>
            <person name="Stephenson M.J."/>
            <person name="Osbourn A."/>
        </authorList>
    </citation>
    <scope>NUCLEOTIDE SEQUENCE</scope>
    <source>
        <strain evidence="27">S10</strain>
    </source>
</reference>
<keyword evidence="13" id="KW-0378">Hydrolase</keyword>
<dbReference type="InterPro" id="IPR011604">
    <property type="entry name" value="PDDEXK-like_dom_sf"/>
</dbReference>
<evidence type="ECO:0000256" key="16">
    <source>
        <dbReference type="ARBA" id="ARBA00023004"/>
    </source>
</evidence>
<dbReference type="Pfam" id="PF08696">
    <property type="entry name" value="Dna2"/>
    <property type="match status" value="1"/>
</dbReference>
<dbReference type="InterPro" id="IPR047187">
    <property type="entry name" value="SF1_C_Upf1"/>
</dbReference>
<dbReference type="EMBL" id="JARAOO010000007">
    <property type="protein sequence ID" value="KAJ7961835.1"/>
    <property type="molecule type" value="Genomic_DNA"/>
</dbReference>